<organism evidence="2 3">
    <name type="scientific">Kutzneria viridogrisea</name>
    <dbReference type="NCBI Taxonomy" id="47990"/>
    <lineage>
        <taxon>Bacteria</taxon>
        <taxon>Bacillati</taxon>
        <taxon>Actinomycetota</taxon>
        <taxon>Actinomycetes</taxon>
        <taxon>Pseudonocardiales</taxon>
        <taxon>Pseudonocardiaceae</taxon>
        <taxon>Kutzneria</taxon>
    </lineage>
</organism>
<comment type="caution">
    <text evidence="2">The sequence shown here is derived from an EMBL/GenBank/DDBJ whole genome shotgun (WGS) entry which is preliminary data.</text>
</comment>
<dbReference type="Gene3D" id="3.40.50.720">
    <property type="entry name" value="NAD(P)-binding Rossmann-like Domain"/>
    <property type="match status" value="1"/>
</dbReference>
<dbReference type="PANTHER" id="PTHR47129:SF1">
    <property type="entry name" value="NMRA-LIKE DOMAIN-CONTAINING PROTEIN"/>
    <property type="match status" value="1"/>
</dbReference>
<keyword evidence="3" id="KW-1185">Reference proteome</keyword>
<dbReference type="SUPFAM" id="SSF51735">
    <property type="entry name" value="NAD(P)-binding Rossmann-fold domains"/>
    <property type="match status" value="1"/>
</dbReference>
<dbReference type="Pfam" id="PF05368">
    <property type="entry name" value="NmrA"/>
    <property type="match status" value="1"/>
</dbReference>
<feature type="domain" description="NmrA-like" evidence="1">
    <location>
        <begin position="2"/>
        <end position="243"/>
    </location>
</feature>
<dbReference type="EMBL" id="JACJID010000004">
    <property type="protein sequence ID" value="MBA8928267.1"/>
    <property type="molecule type" value="Genomic_DNA"/>
</dbReference>
<sequence>MIVVTGATGQLGRLVVDGLLKQVPAEQVTVAVRDEAKAADLAERGVRVRVADYNDPQSLERAFQGADKLLLISGSEVGKRVAQHTAAAQAAKAAGVRHVVYTSVLQADTSSVGLAAEHLASEQAIRGTGLPFTFLRNGWYTENYAQTIAQGAESGAFIGSAGKGRVASAARADYAEAAVAVLTGTGHEGKVYELSGDTTWDFDELATVLTGLTGREVVYQDLSPEQHRAALIGAGLPEQIADLLLDFDRTVSVGDLGATPGHLRELIGHATTPLDETVAAILKG</sequence>
<dbReference type="PANTHER" id="PTHR47129">
    <property type="entry name" value="QUINONE OXIDOREDUCTASE 2"/>
    <property type="match status" value="1"/>
</dbReference>
<dbReference type="InterPro" id="IPR008030">
    <property type="entry name" value="NmrA-like"/>
</dbReference>
<dbReference type="InterPro" id="IPR052718">
    <property type="entry name" value="NmrA-type_oxidoreductase"/>
</dbReference>
<evidence type="ECO:0000259" key="1">
    <source>
        <dbReference type="Pfam" id="PF05368"/>
    </source>
</evidence>
<proteinExistence type="predicted"/>
<dbReference type="Proteomes" id="UP000517916">
    <property type="component" value="Unassembled WGS sequence"/>
</dbReference>
<accession>A0ABR6BNS0</accession>
<dbReference type="CDD" id="cd05269">
    <property type="entry name" value="TMR_SDR_a"/>
    <property type="match status" value="1"/>
</dbReference>
<evidence type="ECO:0000313" key="2">
    <source>
        <dbReference type="EMBL" id="MBA8928267.1"/>
    </source>
</evidence>
<evidence type="ECO:0000313" key="3">
    <source>
        <dbReference type="Proteomes" id="UP000517916"/>
    </source>
</evidence>
<dbReference type="InterPro" id="IPR036291">
    <property type="entry name" value="NAD(P)-bd_dom_sf"/>
</dbReference>
<protein>
    <submittedName>
        <fullName evidence="2">NAD(P)H dehydrogenase (Quinone)</fullName>
        <ecNumber evidence="2">1.6.5.2</ecNumber>
    </submittedName>
</protein>
<dbReference type="GO" id="GO:0003955">
    <property type="term" value="F:NAD(P)H dehydrogenase (quinone) activity"/>
    <property type="evidence" value="ECO:0007669"/>
    <property type="project" value="UniProtKB-EC"/>
</dbReference>
<name>A0ABR6BNS0_9PSEU</name>
<keyword evidence="2" id="KW-0560">Oxidoreductase</keyword>
<dbReference type="RefSeq" id="WP_182838813.1">
    <property type="nucleotide sequence ID" value="NZ_BAAABQ010000073.1"/>
</dbReference>
<dbReference type="EC" id="1.6.5.2" evidence="2"/>
<gene>
    <name evidence="2" type="ORF">BC739_005484</name>
</gene>
<reference evidence="2 3" key="1">
    <citation type="submission" date="2020-08" db="EMBL/GenBank/DDBJ databases">
        <title>Genomic Encyclopedia of Archaeal and Bacterial Type Strains, Phase II (KMG-II): from individual species to whole genera.</title>
        <authorList>
            <person name="Goeker M."/>
        </authorList>
    </citation>
    <scope>NUCLEOTIDE SEQUENCE [LARGE SCALE GENOMIC DNA]</scope>
    <source>
        <strain evidence="2 3">DSM 43850</strain>
    </source>
</reference>
<dbReference type="Gene3D" id="3.90.25.10">
    <property type="entry name" value="UDP-galactose 4-epimerase, domain 1"/>
    <property type="match status" value="1"/>
</dbReference>